<comment type="caution">
    <text evidence="2">The sequence shown here is derived from an EMBL/GenBank/DDBJ whole genome shotgun (WGS) entry which is preliminary data.</text>
</comment>
<dbReference type="Gene3D" id="3.30.160.250">
    <property type="match status" value="1"/>
</dbReference>
<dbReference type="PANTHER" id="PTHR34504">
    <property type="entry name" value="ANTITOXIN HICB"/>
    <property type="match status" value="1"/>
</dbReference>
<sequence length="83" mass="9455">MRSQKIQKKKVLEYSAVLQEEEAGGYSAWVPSLPGCASQGDTVEEAMKNIQEAIELYLEFDTEEPQDDEVFKRQFIVPIHVHA</sequence>
<dbReference type="AlphaFoldDB" id="A0A2M8EX75"/>
<dbReference type="Pfam" id="PF15919">
    <property type="entry name" value="HicB_lk_antitox"/>
    <property type="match status" value="1"/>
</dbReference>
<evidence type="ECO:0000259" key="1">
    <source>
        <dbReference type="Pfam" id="PF15919"/>
    </source>
</evidence>
<proteinExistence type="predicted"/>
<protein>
    <recommendedName>
        <fullName evidence="1">HicB-like antitoxin of toxin-antitoxin system domain-containing protein</fullName>
    </recommendedName>
</protein>
<dbReference type="InterPro" id="IPR051404">
    <property type="entry name" value="TA_system_antitoxin"/>
</dbReference>
<accession>A0A2M8EX75</accession>
<dbReference type="InterPro" id="IPR035069">
    <property type="entry name" value="TTHA1013/TTHA0281-like"/>
</dbReference>
<dbReference type="PANTHER" id="PTHR34504:SF2">
    <property type="entry name" value="UPF0150 PROTEIN SSL0259"/>
    <property type="match status" value="1"/>
</dbReference>
<gene>
    <name evidence="2" type="ORF">CO051_05670</name>
</gene>
<name>A0A2M8EX75_9BACT</name>
<feature type="domain" description="HicB-like antitoxin of toxin-antitoxin system" evidence="1">
    <location>
        <begin position="14"/>
        <end position="65"/>
    </location>
</feature>
<reference evidence="3" key="1">
    <citation type="submission" date="2017-09" db="EMBL/GenBank/DDBJ databases">
        <title>Depth-based differentiation of microbial function through sediment-hosted aquifers and enrichment of novel symbionts in the deep terrestrial subsurface.</title>
        <authorList>
            <person name="Probst A.J."/>
            <person name="Ladd B."/>
            <person name="Jarett J.K."/>
            <person name="Geller-Mcgrath D.E."/>
            <person name="Sieber C.M.K."/>
            <person name="Emerson J.B."/>
            <person name="Anantharaman K."/>
            <person name="Thomas B.C."/>
            <person name="Malmstrom R."/>
            <person name="Stieglmeier M."/>
            <person name="Klingl A."/>
            <person name="Woyke T."/>
            <person name="Ryan C.M."/>
            <person name="Banfield J.F."/>
        </authorList>
    </citation>
    <scope>NUCLEOTIDE SEQUENCE [LARGE SCALE GENOMIC DNA]</scope>
</reference>
<dbReference type="Proteomes" id="UP000231383">
    <property type="component" value="Unassembled WGS sequence"/>
</dbReference>
<dbReference type="EMBL" id="PFSC01000145">
    <property type="protein sequence ID" value="PJC30449.1"/>
    <property type="molecule type" value="Genomic_DNA"/>
</dbReference>
<evidence type="ECO:0000313" key="2">
    <source>
        <dbReference type="EMBL" id="PJC30449.1"/>
    </source>
</evidence>
<dbReference type="SUPFAM" id="SSF143100">
    <property type="entry name" value="TTHA1013/TTHA0281-like"/>
    <property type="match status" value="1"/>
</dbReference>
<dbReference type="InterPro" id="IPR031807">
    <property type="entry name" value="HicB-like"/>
</dbReference>
<evidence type="ECO:0000313" key="3">
    <source>
        <dbReference type="Proteomes" id="UP000231383"/>
    </source>
</evidence>
<organism evidence="2 3">
    <name type="scientific">Candidatus Roizmanbacteria bacterium CG_4_9_14_0_2_um_filter_39_13</name>
    <dbReference type="NCBI Taxonomy" id="1974839"/>
    <lineage>
        <taxon>Bacteria</taxon>
        <taxon>Candidatus Roizmaniibacteriota</taxon>
    </lineage>
</organism>